<keyword evidence="2" id="KW-1185">Reference proteome</keyword>
<comment type="caution">
    <text evidence="1">The sequence shown here is derived from an EMBL/GenBank/DDBJ whole genome shotgun (WGS) entry which is preliminary data.</text>
</comment>
<evidence type="ECO:0000313" key="2">
    <source>
        <dbReference type="Proteomes" id="UP001374584"/>
    </source>
</evidence>
<dbReference type="AlphaFoldDB" id="A0AAN9RQ42"/>
<accession>A0AAN9RQ42</accession>
<name>A0AAN9RQ42_PHACN</name>
<dbReference type="EMBL" id="JAYMYR010000003">
    <property type="protein sequence ID" value="KAK7374448.1"/>
    <property type="molecule type" value="Genomic_DNA"/>
</dbReference>
<organism evidence="1 2">
    <name type="scientific">Phaseolus coccineus</name>
    <name type="common">Scarlet runner bean</name>
    <name type="synonym">Phaseolus multiflorus</name>
    <dbReference type="NCBI Taxonomy" id="3886"/>
    <lineage>
        <taxon>Eukaryota</taxon>
        <taxon>Viridiplantae</taxon>
        <taxon>Streptophyta</taxon>
        <taxon>Embryophyta</taxon>
        <taxon>Tracheophyta</taxon>
        <taxon>Spermatophyta</taxon>
        <taxon>Magnoliopsida</taxon>
        <taxon>eudicotyledons</taxon>
        <taxon>Gunneridae</taxon>
        <taxon>Pentapetalae</taxon>
        <taxon>rosids</taxon>
        <taxon>fabids</taxon>
        <taxon>Fabales</taxon>
        <taxon>Fabaceae</taxon>
        <taxon>Papilionoideae</taxon>
        <taxon>50 kb inversion clade</taxon>
        <taxon>NPAAA clade</taxon>
        <taxon>indigoferoid/millettioid clade</taxon>
        <taxon>Phaseoleae</taxon>
        <taxon>Phaseolus</taxon>
    </lineage>
</organism>
<gene>
    <name evidence="1" type="ORF">VNO80_07878</name>
</gene>
<protein>
    <submittedName>
        <fullName evidence="1">Uncharacterized protein</fullName>
    </submittedName>
</protein>
<dbReference type="Proteomes" id="UP001374584">
    <property type="component" value="Unassembled WGS sequence"/>
</dbReference>
<reference evidence="1 2" key="1">
    <citation type="submission" date="2024-01" db="EMBL/GenBank/DDBJ databases">
        <title>The genomes of 5 underutilized Papilionoideae crops provide insights into root nodulation and disease resistanc.</title>
        <authorList>
            <person name="Jiang F."/>
        </authorList>
    </citation>
    <scope>NUCLEOTIDE SEQUENCE [LARGE SCALE GENOMIC DNA]</scope>
    <source>
        <strain evidence="1">JINMINGXINNONG_FW02</strain>
        <tissue evidence="1">Leaves</tissue>
    </source>
</reference>
<evidence type="ECO:0000313" key="1">
    <source>
        <dbReference type="EMBL" id="KAK7374448.1"/>
    </source>
</evidence>
<proteinExistence type="predicted"/>
<sequence length="111" mass="12293">MAGPYLAKFPSSITTTLLSSLQDSFLFLSHSPLSLTSFSFLFRLFPGKIPNRNHCFDLSRGLQLLLALFPLPHFSSLEFPPRKEFCTAQFSGKVGISGKQSVLAMTIPLLQ</sequence>